<reference evidence="2" key="1">
    <citation type="submission" date="2023-07" db="EMBL/GenBank/DDBJ databases">
        <title>Genomic Encyclopedia of Type Strains, Phase IV (KMG-IV): sequencing the most valuable type-strain genomes for metagenomic binning, comparative biology and taxonomic classification.</title>
        <authorList>
            <person name="Goeker M."/>
        </authorList>
    </citation>
    <scope>NUCLEOTIDE SEQUENCE</scope>
    <source>
        <strain evidence="2">DSM 24202</strain>
    </source>
</reference>
<dbReference type="EMBL" id="JAUSVL010000001">
    <property type="protein sequence ID" value="MDQ0288398.1"/>
    <property type="molecule type" value="Genomic_DNA"/>
</dbReference>
<protein>
    <submittedName>
        <fullName evidence="2">Ferredoxin</fullName>
    </submittedName>
</protein>
<proteinExistence type="predicted"/>
<dbReference type="PANTHER" id="PTHR42827:SF1">
    <property type="entry name" value="IRON-SULFUR CLUSTER-BINDING PROTEIN"/>
    <property type="match status" value="1"/>
</dbReference>
<dbReference type="AlphaFoldDB" id="A0AAE3VDP1"/>
<feature type="domain" description="4Fe-4S ferredoxin-type" evidence="1">
    <location>
        <begin position="181"/>
        <end position="210"/>
    </location>
</feature>
<gene>
    <name evidence="2" type="ORF">J3R75_000505</name>
</gene>
<evidence type="ECO:0000259" key="1">
    <source>
        <dbReference type="PROSITE" id="PS51379"/>
    </source>
</evidence>
<dbReference type="Proteomes" id="UP001238163">
    <property type="component" value="Unassembled WGS sequence"/>
</dbReference>
<name>A0AAE3VDP1_9BACT</name>
<accession>A0AAE3VDP1</accession>
<organism evidence="2 3">
    <name type="scientific">Oligosphaera ethanolica</name>
    <dbReference type="NCBI Taxonomy" id="760260"/>
    <lineage>
        <taxon>Bacteria</taxon>
        <taxon>Pseudomonadati</taxon>
        <taxon>Lentisphaerota</taxon>
        <taxon>Oligosphaeria</taxon>
        <taxon>Oligosphaerales</taxon>
        <taxon>Oligosphaeraceae</taxon>
        <taxon>Oligosphaera</taxon>
    </lineage>
</organism>
<comment type="caution">
    <text evidence="2">The sequence shown here is derived from an EMBL/GenBank/DDBJ whole genome shotgun (WGS) entry which is preliminary data.</text>
</comment>
<evidence type="ECO:0000313" key="2">
    <source>
        <dbReference type="EMBL" id="MDQ0288398.1"/>
    </source>
</evidence>
<dbReference type="PROSITE" id="PS51379">
    <property type="entry name" value="4FE4S_FER_2"/>
    <property type="match status" value="1"/>
</dbReference>
<evidence type="ECO:0000313" key="3">
    <source>
        <dbReference type="Proteomes" id="UP001238163"/>
    </source>
</evidence>
<dbReference type="InterPro" id="IPR017896">
    <property type="entry name" value="4Fe4S_Fe-S-bd"/>
</dbReference>
<sequence>MLTAAEVKRVARELGADLCGIASMDRFAGAPKQQDPRYIFPDAKAAIVLAFRIPRGYMRGIEEGTYFASYTGMGYGHMNNVYMPGVMRELCCFLEDEGYEGVPIPNMYIGASISFPRQAETPERSRPVREGLPFPDVMPDFRIMAFAAGMGEFGYSKVFLTPEFGPMQRFVAILTDAELEPDPLFEGKICDRCMSCVRECSGKAISATETESIVVAGRKIEWGKLDIVKCSIAYRGGNPDYNPFFQPTHKPEDFHGYTGGPAMDKAMEYGRIEGHNPALEGARGCFRACLAHLEAKGVLKKTFKNPFRKRTPWKLPPLGSDGWQGVLAKDSARLTDKE</sequence>
<keyword evidence="3" id="KW-1185">Reference proteome</keyword>
<dbReference type="RefSeq" id="WP_307259720.1">
    <property type="nucleotide sequence ID" value="NZ_JAUSVL010000001.1"/>
</dbReference>
<dbReference type="PANTHER" id="PTHR42827">
    <property type="entry name" value="IRON-SULFUR CLUSTER-BINDING PROTEIN-RELATED"/>
    <property type="match status" value="1"/>
</dbReference>